<reference evidence="3 4" key="1">
    <citation type="submission" date="2017-12" db="EMBL/GenBank/DDBJ databases">
        <title>The whole genome sequence of the Acidipropionibacterium virtanenii sp. nov. type strain JS278.</title>
        <authorList>
            <person name="Laine P."/>
            <person name="Deptula P."/>
            <person name="Varmanen P."/>
            <person name="Auvinen P."/>
        </authorList>
    </citation>
    <scope>NUCLEOTIDE SEQUENCE [LARGE SCALE GENOMIC DNA]</scope>
    <source>
        <strain evidence="3 4">JS278</strain>
    </source>
</reference>
<feature type="chain" id="PRO_5039473017" description="DUF4232 domain-containing protein" evidence="1">
    <location>
        <begin position="26"/>
        <end position="184"/>
    </location>
</feature>
<dbReference type="KEGG" id="acij:JS278_02915"/>
<dbReference type="InterPro" id="IPR025326">
    <property type="entry name" value="DUF4232"/>
</dbReference>
<protein>
    <recommendedName>
        <fullName evidence="2">DUF4232 domain-containing protein</fullName>
    </recommendedName>
</protein>
<dbReference type="AlphaFoldDB" id="A0A344UXQ1"/>
<keyword evidence="1" id="KW-0732">Signal</keyword>
<keyword evidence="4" id="KW-1185">Reference proteome</keyword>
<dbReference type="Proteomes" id="UP000251995">
    <property type="component" value="Chromosome"/>
</dbReference>
<dbReference type="RefSeq" id="WP_245935136.1">
    <property type="nucleotide sequence ID" value="NZ_CP025198.1"/>
</dbReference>
<feature type="domain" description="DUF4232" evidence="2">
    <location>
        <begin position="43"/>
        <end position="180"/>
    </location>
</feature>
<accession>A0A344UXQ1</accession>
<proteinExistence type="predicted"/>
<dbReference type="EMBL" id="CP025198">
    <property type="protein sequence ID" value="AXE40049.1"/>
    <property type="molecule type" value="Genomic_DNA"/>
</dbReference>
<gene>
    <name evidence="3" type="ORF">JS278_02915</name>
</gene>
<feature type="signal peptide" evidence="1">
    <location>
        <begin position="1"/>
        <end position="25"/>
    </location>
</feature>
<sequence length="184" mass="19048">MKTRRFTRTAAVASAALLGLGTVGAAATTADAAGVPSQTVPECTQAMLSASVTHIPGSDGAGHTAYQLRLQNVSTQNCRIAGYPGVSVVGHGDGTQIGRPADRLDPDGQPKVLIPNASSYARIVTVNIDKNGGPLGSDCQVVNADGWRIYPPNETKALYAPSPGLMACSSDVNWIQVTQMNTSR</sequence>
<evidence type="ECO:0000259" key="2">
    <source>
        <dbReference type="Pfam" id="PF14016"/>
    </source>
</evidence>
<evidence type="ECO:0000313" key="4">
    <source>
        <dbReference type="Proteomes" id="UP000251995"/>
    </source>
</evidence>
<evidence type="ECO:0000256" key="1">
    <source>
        <dbReference type="SAM" id="SignalP"/>
    </source>
</evidence>
<name>A0A344UXQ1_9ACTN</name>
<dbReference type="Pfam" id="PF14016">
    <property type="entry name" value="DUF4232"/>
    <property type="match status" value="1"/>
</dbReference>
<evidence type="ECO:0000313" key="3">
    <source>
        <dbReference type="EMBL" id="AXE40049.1"/>
    </source>
</evidence>
<organism evidence="3 4">
    <name type="scientific">Acidipropionibacterium virtanenii</name>
    <dbReference type="NCBI Taxonomy" id="2057246"/>
    <lineage>
        <taxon>Bacteria</taxon>
        <taxon>Bacillati</taxon>
        <taxon>Actinomycetota</taxon>
        <taxon>Actinomycetes</taxon>
        <taxon>Propionibacteriales</taxon>
        <taxon>Propionibacteriaceae</taxon>
        <taxon>Acidipropionibacterium</taxon>
    </lineage>
</organism>